<dbReference type="GO" id="GO:0003697">
    <property type="term" value="F:single-stranded DNA binding"/>
    <property type="evidence" value="ECO:0007669"/>
    <property type="project" value="InterPro"/>
</dbReference>
<accession>A0A7V9WSS1</accession>
<sequence length="144" mass="16308">MQVFIANGRVASDIETKKTTNGKNSCQFDFVCNSSQLDEKNKLIPTFFKVQIYGKQVETIAKNLSKGSPIIIEGEIIKRPYTDKQGNKKTFEYIAPSLYKGITFLENKSESQKRQDKQGSNNINLEQNQFPKDSFSPVDAESPF</sequence>
<dbReference type="InterPro" id="IPR011344">
    <property type="entry name" value="ssDNA-bd"/>
</dbReference>
<dbReference type="GO" id="GO:0006260">
    <property type="term" value="P:DNA replication"/>
    <property type="evidence" value="ECO:0007669"/>
    <property type="project" value="InterPro"/>
</dbReference>
<dbReference type="CDD" id="cd04496">
    <property type="entry name" value="SSB_OBF"/>
    <property type="match status" value="1"/>
</dbReference>
<dbReference type="SUPFAM" id="SSF50249">
    <property type="entry name" value="Nucleic acid-binding proteins"/>
    <property type="match status" value="1"/>
</dbReference>
<dbReference type="EMBL" id="JACEGE010000021">
    <property type="protein sequence ID" value="MBA2796394.1"/>
    <property type="molecule type" value="Genomic_DNA"/>
</dbReference>
<dbReference type="AlphaFoldDB" id="A0A7V9WSS1"/>
<dbReference type="NCBIfam" id="TIGR00621">
    <property type="entry name" value="ssb"/>
    <property type="match status" value="1"/>
</dbReference>
<organism evidence="5 6">
    <name type="scientific">Streptococcus porcinus</name>
    <dbReference type="NCBI Taxonomy" id="1340"/>
    <lineage>
        <taxon>Bacteria</taxon>
        <taxon>Bacillati</taxon>
        <taxon>Bacillota</taxon>
        <taxon>Bacilli</taxon>
        <taxon>Lactobacillales</taxon>
        <taxon>Streptococcaceae</taxon>
        <taxon>Streptococcus</taxon>
    </lineage>
</organism>
<reference evidence="5 6" key="1">
    <citation type="submission" date="2020-07" db="EMBL/GenBank/DDBJ databases">
        <title>Molecular and genomic characterization of Streptococcus porcinus isolated from diseased swine in Brazil.</title>
        <authorList>
            <person name="Moreno L.Z."/>
            <person name="Matajira C.E.C."/>
            <person name="Poor A.P."/>
            <person name="Dutra M.C."/>
            <person name="Moreno A.M."/>
        </authorList>
    </citation>
    <scope>NUCLEOTIDE SEQUENCE [LARGE SCALE GENOMIC DNA]</scope>
    <source>
        <strain evidence="5 6">SP0816-2</strain>
    </source>
</reference>
<dbReference type="RefSeq" id="WP_006739249.1">
    <property type="nucleotide sequence ID" value="NZ_JACEGE010000021.1"/>
</dbReference>
<evidence type="ECO:0000313" key="6">
    <source>
        <dbReference type="Proteomes" id="UP000524462"/>
    </source>
</evidence>
<feature type="region of interest" description="Disordered" evidence="4">
    <location>
        <begin position="109"/>
        <end position="144"/>
    </location>
</feature>
<evidence type="ECO:0000256" key="4">
    <source>
        <dbReference type="SAM" id="MobiDB-lite"/>
    </source>
</evidence>
<gene>
    <name evidence="5" type="ORF">H1B29_07870</name>
</gene>
<proteinExistence type="predicted"/>
<dbReference type="InterPro" id="IPR000424">
    <property type="entry name" value="Primosome_PriB/ssb"/>
</dbReference>
<evidence type="ECO:0000256" key="2">
    <source>
        <dbReference type="PIRNR" id="PIRNR002070"/>
    </source>
</evidence>
<feature type="compositionally biased region" description="Polar residues" evidence="4">
    <location>
        <begin position="118"/>
        <end position="131"/>
    </location>
</feature>
<name>A0A7V9WSS1_STRPO</name>
<dbReference type="Gene3D" id="2.40.50.140">
    <property type="entry name" value="Nucleic acid-binding proteins"/>
    <property type="match status" value="1"/>
</dbReference>
<keyword evidence="1 2" id="KW-0238">DNA-binding</keyword>
<evidence type="ECO:0000256" key="3">
    <source>
        <dbReference type="RuleBase" id="RU000524"/>
    </source>
</evidence>
<comment type="caution">
    <text evidence="5">The sequence shown here is derived from an EMBL/GenBank/DDBJ whole genome shotgun (WGS) entry which is preliminary data.</text>
</comment>
<dbReference type="PROSITE" id="PS50935">
    <property type="entry name" value="SSB"/>
    <property type="match status" value="1"/>
</dbReference>
<dbReference type="PIRSF" id="PIRSF002070">
    <property type="entry name" value="SSB"/>
    <property type="match status" value="1"/>
</dbReference>
<dbReference type="Pfam" id="PF00436">
    <property type="entry name" value="SSB"/>
    <property type="match status" value="1"/>
</dbReference>
<dbReference type="Proteomes" id="UP000524462">
    <property type="component" value="Unassembled WGS sequence"/>
</dbReference>
<dbReference type="InterPro" id="IPR012340">
    <property type="entry name" value="NA-bd_OB-fold"/>
</dbReference>
<protein>
    <recommendedName>
        <fullName evidence="2 3">Single-stranded DNA-binding protein</fullName>
    </recommendedName>
</protein>
<evidence type="ECO:0000313" key="5">
    <source>
        <dbReference type="EMBL" id="MBA2796394.1"/>
    </source>
</evidence>
<evidence type="ECO:0000256" key="1">
    <source>
        <dbReference type="ARBA" id="ARBA00023125"/>
    </source>
</evidence>